<dbReference type="AlphaFoldDB" id="A0A381YRY4"/>
<dbReference type="Gene3D" id="3.40.50.1820">
    <property type="entry name" value="alpha/beta hydrolase"/>
    <property type="match status" value="1"/>
</dbReference>
<feature type="domain" description="Phospholipase/carboxylesterase/thioesterase" evidence="3">
    <location>
        <begin position="16"/>
        <end position="216"/>
    </location>
</feature>
<dbReference type="PANTHER" id="PTHR10655">
    <property type="entry name" value="LYSOPHOSPHOLIPASE-RELATED"/>
    <property type="match status" value="1"/>
</dbReference>
<keyword evidence="2" id="KW-0378">Hydrolase</keyword>
<comment type="similarity">
    <text evidence="1">Belongs to the AB hydrolase superfamily. AB hydrolase 2 family.</text>
</comment>
<reference evidence="4" key="1">
    <citation type="submission" date="2018-05" db="EMBL/GenBank/DDBJ databases">
        <authorList>
            <person name="Lanie J.A."/>
            <person name="Ng W.-L."/>
            <person name="Kazmierczak K.M."/>
            <person name="Andrzejewski T.M."/>
            <person name="Davidsen T.M."/>
            <person name="Wayne K.J."/>
            <person name="Tettelin H."/>
            <person name="Glass J.I."/>
            <person name="Rusch D."/>
            <person name="Podicherti R."/>
            <person name="Tsui H.-C.T."/>
            <person name="Winkler M.E."/>
        </authorList>
    </citation>
    <scope>NUCLEOTIDE SEQUENCE</scope>
</reference>
<accession>A0A381YRY4</accession>
<protein>
    <recommendedName>
        <fullName evidence="3">Phospholipase/carboxylesterase/thioesterase domain-containing protein</fullName>
    </recommendedName>
</protein>
<dbReference type="InterPro" id="IPR050565">
    <property type="entry name" value="LYPA1-2/EST-like"/>
</dbReference>
<organism evidence="4">
    <name type="scientific">marine metagenome</name>
    <dbReference type="NCBI Taxonomy" id="408172"/>
    <lineage>
        <taxon>unclassified sequences</taxon>
        <taxon>metagenomes</taxon>
        <taxon>ecological metagenomes</taxon>
    </lineage>
</organism>
<dbReference type="PANTHER" id="PTHR10655:SF17">
    <property type="entry name" value="LYSOPHOSPHOLIPASE-LIKE PROTEIN 1"/>
    <property type="match status" value="1"/>
</dbReference>
<name>A0A381YRY4_9ZZZZ</name>
<dbReference type="Pfam" id="PF02230">
    <property type="entry name" value="Abhydrolase_2"/>
    <property type="match status" value="1"/>
</dbReference>
<dbReference type="SUPFAM" id="SSF53474">
    <property type="entry name" value="alpha/beta-Hydrolases"/>
    <property type="match status" value="1"/>
</dbReference>
<evidence type="ECO:0000256" key="2">
    <source>
        <dbReference type="ARBA" id="ARBA00022801"/>
    </source>
</evidence>
<proteinExistence type="inferred from homology"/>
<sequence>MTKYIFDATSFSSFSKNEPKQIIILCHGYGGDGQDISALALNWRRFLPDAVFLCPNAPEVCTVNPFGYQWFDMAVENDETILEKSLVAEKKLNTFLNQVLDDYQLDITNLALVGFSQGSMMIIQTAFKKKEQINCLVAYSGKIINKQHLSNNIVSKPKIFLMHGDKDTIVSPSHLLESKEFLVQQGVKIKTKLFKNCEHKISVEGSSLGLEFLRKNIL</sequence>
<dbReference type="InterPro" id="IPR029058">
    <property type="entry name" value="AB_hydrolase_fold"/>
</dbReference>
<dbReference type="InterPro" id="IPR003140">
    <property type="entry name" value="PLipase/COase/thioEstase"/>
</dbReference>
<evidence type="ECO:0000256" key="1">
    <source>
        <dbReference type="ARBA" id="ARBA00006499"/>
    </source>
</evidence>
<evidence type="ECO:0000313" key="4">
    <source>
        <dbReference type="EMBL" id="SVA79775.1"/>
    </source>
</evidence>
<dbReference type="GO" id="GO:0016787">
    <property type="term" value="F:hydrolase activity"/>
    <property type="evidence" value="ECO:0007669"/>
    <property type="project" value="UniProtKB-KW"/>
</dbReference>
<dbReference type="EMBL" id="UINC01018912">
    <property type="protein sequence ID" value="SVA79775.1"/>
    <property type="molecule type" value="Genomic_DNA"/>
</dbReference>
<gene>
    <name evidence="4" type="ORF">METZ01_LOCUS132629</name>
</gene>
<evidence type="ECO:0000259" key="3">
    <source>
        <dbReference type="Pfam" id="PF02230"/>
    </source>
</evidence>